<evidence type="ECO:0000256" key="1">
    <source>
        <dbReference type="SAM" id="MobiDB-lite"/>
    </source>
</evidence>
<evidence type="ECO:0000313" key="2">
    <source>
        <dbReference type="EMBL" id="POG81923.1"/>
    </source>
</evidence>
<feature type="region of interest" description="Disordered" evidence="1">
    <location>
        <begin position="18"/>
        <end position="44"/>
    </location>
</feature>
<feature type="compositionally biased region" description="Low complexity" evidence="1">
    <location>
        <begin position="35"/>
        <end position="44"/>
    </location>
</feature>
<accession>A0A2P4QW82</accession>
<name>A0A2P4QW82_RHIID</name>
<dbReference type="AlphaFoldDB" id="A0A2P4QW82"/>
<proteinExistence type="predicted"/>
<dbReference type="VEuPathDB" id="FungiDB:RhiirFUN_024065"/>
<reference evidence="2 3" key="2">
    <citation type="journal article" date="2018" name="New Phytol.">
        <title>High intraspecific genome diversity in the model arbuscular mycorrhizal symbiont Rhizophagus irregularis.</title>
        <authorList>
            <person name="Chen E.C.H."/>
            <person name="Morin E."/>
            <person name="Beaudet D."/>
            <person name="Noel J."/>
            <person name="Yildirir G."/>
            <person name="Ndikumana S."/>
            <person name="Charron P."/>
            <person name="St-Onge C."/>
            <person name="Giorgi J."/>
            <person name="Kruger M."/>
            <person name="Marton T."/>
            <person name="Ropars J."/>
            <person name="Grigoriev I.V."/>
            <person name="Hainaut M."/>
            <person name="Henrissat B."/>
            <person name="Roux C."/>
            <person name="Martin F."/>
            <person name="Corradi N."/>
        </authorList>
    </citation>
    <scope>NUCLEOTIDE SEQUENCE [LARGE SCALE GENOMIC DNA]</scope>
    <source>
        <strain evidence="2 3">DAOM 197198</strain>
    </source>
</reference>
<feature type="compositionally biased region" description="Acidic residues" evidence="1">
    <location>
        <begin position="289"/>
        <end position="310"/>
    </location>
</feature>
<protein>
    <submittedName>
        <fullName evidence="2">Uncharacterized protein</fullName>
    </submittedName>
</protein>
<feature type="region of interest" description="Disordered" evidence="1">
    <location>
        <begin position="288"/>
        <end position="310"/>
    </location>
</feature>
<dbReference type="EMBL" id="AUPC02000008">
    <property type="protein sequence ID" value="POG81923.1"/>
    <property type="molecule type" value="Genomic_DNA"/>
</dbReference>
<organism evidence="2 3">
    <name type="scientific">Rhizophagus irregularis (strain DAOM 181602 / DAOM 197198 / MUCL 43194)</name>
    <name type="common">Arbuscular mycorrhizal fungus</name>
    <name type="synonym">Glomus intraradices</name>
    <dbReference type="NCBI Taxonomy" id="747089"/>
    <lineage>
        <taxon>Eukaryota</taxon>
        <taxon>Fungi</taxon>
        <taxon>Fungi incertae sedis</taxon>
        <taxon>Mucoromycota</taxon>
        <taxon>Glomeromycotina</taxon>
        <taxon>Glomeromycetes</taxon>
        <taxon>Glomerales</taxon>
        <taxon>Glomeraceae</taxon>
        <taxon>Rhizophagus</taxon>
    </lineage>
</organism>
<keyword evidence="3" id="KW-1185">Reference proteome</keyword>
<evidence type="ECO:0000313" key="3">
    <source>
        <dbReference type="Proteomes" id="UP000018888"/>
    </source>
</evidence>
<reference evidence="2 3" key="1">
    <citation type="journal article" date="2013" name="Proc. Natl. Acad. Sci. U.S.A.">
        <title>Genome of an arbuscular mycorrhizal fungus provides insight into the oldest plant symbiosis.</title>
        <authorList>
            <person name="Tisserant E."/>
            <person name="Malbreil M."/>
            <person name="Kuo A."/>
            <person name="Kohler A."/>
            <person name="Symeonidi A."/>
            <person name="Balestrini R."/>
            <person name="Charron P."/>
            <person name="Duensing N."/>
            <person name="Frei Dit Frey N."/>
            <person name="Gianinazzi-Pearson V."/>
            <person name="Gilbert L.B."/>
            <person name="Handa Y."/>
            <person name="Herr J.R."/>
            <person name="Hijri M."/>
            <person name="Koul R."/>
            <person name="Kawaguchi M."/>
            <person name="Krajinski F."/>
            <person name="Lammers P.J."/>
            <person name="Masclaux F.G."/>
            <person name="Murat C."/>
            <person name="Morin E."/>
            <person name="Ndikumana S."/>
            <person name="Pagni M."/>
            <person name="Petitpierre D."/>
            <person name="Requena N."/>
            <person name="Rosikiewicz P."/>
            <person name="Riley R."/>
            <person name="Saito K."/>
            <person name="San Clemente H."/>
            <person name="Shapiro H."/>
            <person name="van Tuinen D."/>
            <person name="Becard G."/>
            <person name="Bonfante P."/>
            <person name="Paszkowski U."/>
            <person name="Shachar-Hill Y.Y."/>
            <person name="Tuskan G.A."/>
            <person name="Young P.W."/>
            <person name="Sanders I.R."/>
            <person name="Henrissat B."/>
            <person name="Rensing S.A."/>
            <person name="Grigoriev I.V."/>
            <person name="Corradi N."/>
            <person name="Roux C."/>
            <person name="Martin F."/>
        </authorList>
    </citation>
    <scope>NUCLEOTIDE SEQUENCE [LARGE SCALE GENOMIC DNA]</scope>
    <source>
        <strain evidence="2 3">DAOM 197198</strain>
    </source>
</reference>
<comment type="caution">
    <text evidence="2">The sequence shown here is derived from an EMBL/GenBank/DDBJ whole genome shotgun (WGS) entry which is preliminary data.</text>
</comment>
<feature type="compositionally biased region" description="Basic residues" evidence="1">
    <location>
        <begin position="22"/>
        <end position="34"/>
    </location>
</feature>
<dbReference type="Proteomes" id="UP000018888">
    <property type="component" value="Unassembled WGS sequence"/>
</dbReference>
<sequence length="406" mass="46902">MESGNKLRESSRKKIEELLIKGNHKRSDRGRSRSKSNSSKTNINTNETINDEIYISQTKRWLLANSKIEEIQEFKSELKTLLSDKINLSSSVKESFIADVVKNVSKLLIKVSIYPTKDECCGAVEGYLSLNHASFFSNFTEDDWISFYNENIHKQLTKQVRSVKGTLSSKSREAIFSIFGYRLPPINTNARPSEVAKWKRKPEVKSCYESLFTKMNPKDKNSSIVLVSIIDRVLQNDHSNAEIAYVLAICSTILNPNHEEIMLKKNIMKQKVKKFLKKINNQTGINYSDFEDNSYEEEESGNETEDDEDDDVMMYNKKRITGTQNHLISVINFYNLNMNSFSKSIDDNNILFEQFLGDNNSEEELEYDETFLEQLINQNSILLEAESNKQSNIFHIENFLRAHETV</sequence>
<gene>
    <name evidence="2" type="ORF">GLOIN_2v1834793</name>
</gene>